<dbReference type="EMBL" id="CM055735">
    <property type="protein sequence ID" value="KAJ8008589.1"/>
    <property type="molecule type" value="Genomic_DNA"/>
</dbReference>
<keyword evidence="2" id="KW-1185">Reference proteome</keyword>
<gene>
    <name evidence="1" type="ORF">DPEC_G00106460</name>
</gene>
<protein>
    <submittedName>
        <fullName evidence="1">Uncharacterized protein</fullName>
    </submittedName>
</protein>
<organism evidence="1 2">
    <name type="scientific">Dallia pectoralis</name>
    <name type="common">Alaska blackfish</name>
    <dbReference type="NCBI Taxonomy" id="75939"/>
    <lineage>
        <taxon>Eukaryota</taxon>
        <taxon>Metazoa</taxon>
        <taxon>Chordata</taxon>
        <taxon>Craniata</taxon>
        <taxon>Vertebrata</taxon>
        <taxon>Euteleostomi</taxon>
        <taxon>Actinopterygii</taxon>
        <taxon>Neopterygii</taxon>
        <taxon>Teleostei</taxon>
        <taxon>Protacanthopterygii</taxon>
        <taxon>Esociformes</taxon>
        <taxon>Umbridae</taxon>
        <taxon>Dallia</taxon>
    </lineage>
</organism>
<dbReference type="Proteomes" id="UP001157502">
    <property type="component" value="Chromosome 8"/>
</dbReference>
<evidence type="ECO:0000313" key="1">
    <source>
        <dbReference type="EMBL" id="KAJ8008589.1"/>
    </source>
</evidence>
<evidence type="ECO:0000313" key="2">
    <source>
        <dbReference type="Proteomes" id="UP001157502"/>
    </source>
</evidence>
<proteinExistence type="predicted"/>
<reference evidence="1" key="1">
    <citation type="submission" date="2021-05" db="EMBL/GenBank/DDBJ databases">
        <authorList>
            <person name="Pan Q."/>
            <person name="Jouanno E."/>
            <person name="Zahm M."/>
            <person name="Klopp C."/>
            <person name="Cabau C."/>
            <person name="Louis A."/>
            <person name="Berthelot C."/>
            <person name="Parey E."/>
            <person name="Roest Crollius H."/>
            <person name="Montfort J."/>
            <person name="Robinson-Rechavi M."/>
            <person name="Bouchez O."/>
            <person name="Lampietro C."/>
            <person name="Lopez Roques C."/>
            <person name="Donnadieu C."/>
            <person name="Postlethwait J."/>
            <person name="Bobe J."/>
            <person name="Dillon D."/>
            <person name="Chandos A."/>
            <person name="von Hippel F."/>
            <person name="Guiguen Y."/>
        </authorList>
    </citation>
    <scope>NUCLEOTIDE SEQUENCE</scope>
    <source>
        <strain evidence="1">YG-Jan2019</strain>
    </source>
</reference>
<sequence>MQYHSSVSLPLLGRPRYCPGTSSNGGYLCETGHCCGETGCCTYYYELWWFWLLWTVLILFSCCCAFRHRRAKLRVQQQQRQREINLLTYQGATSYTSSMLDLSFLASLKLPSYEEVAAQPSTPPPPYSTVFAAHGGAARYPQPPHLPPGPPPHPGTSAAHSSFSSDNSSSCSCESCCPSSPCSSSLSAPVTYETDTSHASTPSDAPPPMLSEYATTTVVMETVVTVTPQTVVVPAQSPPKQTLFSPCVDVYQPGPHAWRSDEEEEEEEEEEEVSADESQYRHRRLTGDSGIEVCRCQVEPEEETREGETGEEQEKETREGGGGAKRGGGGGGEEGLSEQHNELHDSMDCPVRGQGSVEGLTLCSPTHGATPLAEEGSVVVVMETV</sequence>
<name>A0ACC2GY10_DALPE</name>
<accession>A0ACC2GY10</accession>
<comment type="caution">
    <text evidence="1">The sequence shown here is derived from an EMBL/GenBank/DDBJ whole genome shotgun (WGS) entry which is preliminary data.</text>
</comment>